<keyword evidence="6" id="KW-0028">Amino-acid biosynthesis</keyword>
<dbReference type="Pfam" id="PF14821">
    <property type="entry name" value="Thr_synth_N"/>
    <property type="match status" value="1"/>
</dbReference>
<dbReference type="Proteomes" id="UP001318760">
    <property type="component" value="Unassembled WGS sequence"/>
</dbReference>
<evidence type="ECO:0000313" key="14">
    <source>
        <dbReference type="EMBL" id="MBE2987167.1"/>
    </source>
</evidence>
<dbReference type="EMBL" id="JADBHS010000020">
    <property type="protein sequence ID" value="MBE2987167.1"/>
    <property type="molecule type" value="Genomic_DNA"/>
</dbReference>
<dbReference type="InterPro" id="IPR037158">
    <property type="entry name" value="Thr_synth_N_sf"/>
</dbReference>
<evidence type="ECO:0000259" key="13">
    <source>
        <dbReference type="Pfam" id="PF14821"/>
    </source>
</evidence>
<dbReference type="InterPro" id="IPR000634">
    <property type="entry name" value="Ser/Thr_deHydtase_PyrdxlP-BS"/>
</dbReference>
<evidence type="ECO:0000256" key="7">
    <source>
        <dbReference type="ARBA" id="ARBA00022697"/>
    </source>
</evidence>
<evidence type="ECO:0000259" key="12">
    <source>
        <dbReference type="Pfam" id="PF00291"/>
    </source>
</evidence>
<proteinExistence type="inferred from homology"/>
<gene>
    <name evidence="14" type="ORF">CCAL12919_08575</name>
</gene>
<evidence type="ECO:0000313" key="15">
    <source>
        <dbReference type="Proteomes" id="UP001318760"/>
    </source>
</evidence>
<dbReference type="PANTHER" id="PTHR43515:SF1">
    <property type="entry name" value="THREONINE SYNTHASE-LIKE 1"/>
    <property type="match status" value="1"/>
</dbReference>
<evidence type="ECO:0000256" key="11">
    <source>
        <dbReference type="PIRSR" id="PIRSR604450-51"/>
    </source>
</evidence>
<evidence type="ECO:0000256" key="9">
    <source>
        <dbReference type="ARBA" id="ARBA00049144"/>
    </source>
</evidence>
<keyword evidence="8 11" id="KW-0663">Pyridoxal phosphate</keyword>
<keyword evidence="7" id="KW-0791">Threonine biosynthesis</keyword>
<comment type="cofactor">
    <cofactor evidence="1 11">
        <name>pyridoxal 5'-phosphate</name>
        <dbReference type="ChEBI" id="CHEBI:597326"/>
    </cofactor>
</comment>
<dbReference type="Gene3D" id="3.90.1380.10">
    <property type="entry name" value="Threonine synthase, N-terminal domain"/>
    <property type="match status" value="1"/>
</dbReference>
<feature type="domain" description="Tryptophan synthase beta chain-like PALP" evidence="12">
    <location>
        <begin position="94"/>
        <end position="328"/>
    </location>
</feature>
<feature type="domain" description="Threonine synthase N-terminal" evidence="13">
    <location>
        <begin position="12"/>
        <end position="80"/>
    </location>
</feature>
<protein>
    <recommendedName>
        <fullName evidence="5 10">Threonine synthase</fullName>
        <ecNumber evidence="4 10">4.2.3.1</ecNumber>
    </recommendedName>
</protein>
<comment type="catalytic activity">
    <reaction evidence="9">
        <text>O-phospho-L-homoserine + H2O = L-threonine + phosphate</text>
        <dbReference type="Rhea" id="RHEA:10840"/>
        <dbReference type="ChEBI" id="CHEBI:15377"/>
        <dbReference type="ChEBI" id="CHEBI:43474"/>
        <dbReference type="ChEBI" id="CHEBI:57590"/>
        <dbReference type="ChEBI" id="CHEBI:57926"/>
        <dbReference type="EC" id="4.2.3.1"/>
    </reaction>
</comment>
<dbReference type="InterPro" id="IPR029144">
    <property type="entry name" value="Thr_synth_N"/>
</dbReference>
<feature type="modified residue" description="N6-(pyridoxal phosphate)lysine" evidence="11">
    <location>
        <position position="115"/>
    </location>
</feature>
<evidence type="ECO:0000256" key="10">
    <source>
        <dbReference type="NCBIfam" id="TIGR00260"/>
    </source>
</evidence>
<comment type="similarity">
    <text evidence="3">Belongs to the threonine synthase family.</text>
</comment>
<dbReference type="Pfam" id="PF00291">
    <property type="entry name" value="PALP"/>
    <property type="match status" value="1"/>
</dbReference>
<dbReference type="InterPro" id="IPR004450">
    <property type="entry name" value="Thr_synthase-like"/>
</dbReference>
<dbReference type="InterPro" id="IPR036052">
    <property type="entry name" value="TrpB-like_PALP_sf"/>
</dbReference>
<comment type="pathway">
    <text evidence="2">Amino-acid biosynthesis; L-threonine biosynthesis; L-threonine from L-aspartate: step 5/5.</text>
</comment>
<evidence type="ECO:0000256" key="4">
    <source>
        <dbReference type="ARBA" id="ARBA00013028"/>
    </source>
</evidence>
<evidence type="ECO:0000256" key="2">
    <source>
        <dbReference type="ARBA" id="ARBA00004979"/>
    </source>
</evidence>
<reference evidence="14 15" key="1">
    <citation type="submission" date="2020-10" db="EMBL/GenBank/DDBJ databases">
        <title>Campylobacter californiensis sp. nov. isolated from cattle and feral swine in California.</title>
        <authorList>
            <person name="Miller W.G."/>
        </authorList>
    </citation>
    <scope>NUCLEOTIDE SEQUENCE [LARGE SCALE GENOMIC DNA]</scope>
    <source>
        <strain evidence="14 15">RM12919</strain>
    </source>
</reference>
<dbReference type="SUPFAM" id="SSF53686">
    <property type="entry name" value="Tryptophan synthase beta subunit-like PLP-dependent enzymes"/>
    <property type="match status" value="1"/>
</dbReference>
<name>A0ABD4JK75_9BACT</name>
<evidence type="ECO:0000256" key="3">
    <source>
        <dbReference type="ARBA" id="ARBA00005517"/>
    </source>
</evidence>
<dbReference type="NCBIfam" id="TIGR00260">
    <property type="entry name" value="thrC"/>
    <property type="match status" value="1"/>
</dbReference>
<evidence type="ECO:0000256" key="6">
    <source>
        <dbReference type="ARBA" id="ARBA00022605"/>
    </source>
</evidence>
<keyword evidence="14" id="KW-0456">Lyase</keyword>
<accession>A0ABD4JK75</accession>
<evidence type="ECO:0000256" key="1">
    <source>
        <dbReference type="ARBA" id="ARBA00001933"/>
    </source>
</evidence>
<dbReference type="GO" id="GO:0009088">
    <property type="term" value="P:threonine biosynthetic process"/>
    <property type="evidence" value="ECO:0007669"/>
    <property type="project" value="UniProtKB-UniRule"/>
</dbReference>
<dbReference type="PANTHER" id="PTHR43515">
    <property type="entry name" value="THREONINE SYNTHASE-LIKE 1"/>
    <property type="match status" value="1"/>
</dbReference>
<comment type="caution">
    <text evidence="14">The sequence shown here is derived from an EMBL/GenBank/DDBJ whole genome shotgun (WGS) entry which is preliminary data.</text>
</comment>
<evidence type="ECO:0000256" key="8">
    <source>
        <dbReference type="ARBA" id="ARBA00022898"/>
    </source>
</evidence>
<dbReference type="PROSITE" id="PS00165">
    <property type="entry name" value="DEHYDRATASE_SER_THR"/>
    <property type="match status" value="1"/>
</dbReference>
<dbReference type="InterPro" id="IPR001926">
    <property type="entry name" value="TrpB-like_PALP"/>
</dbReference>
<dbReference type="CDD" id="cd01560">
    <property type="entry name" value="Thr-synth_2"/>
    <property type="match status" value="1"/>
</dbReference>
<dbReference type="GO" id="GO:0004795">
    <property type="term" value="F:threonine synthase activity"/>
    <property type="evidence" value="ECO:0007669"/>
    <property type="project" value="UniProtKB-UniRule"/>
</dbReference>
<dbReference type="EC" id="4.2.3.1" evidence="4 10"/>
<dbReference type="AlphaFoldDB" id="A0ABD4JK75"/>
<dbReference type="RefSeq" id="WP_336613189.1">
    <property type="nucleotide sequence ID" value="NZ_JADBHS010000020.1"/>
</dbReference>
<evidence type="ECO:0000256" key="5">
    <source>
        <dbReference type="ARBA" id="ARBA00018679"/>
    </source>
</evidence>
<dbReference type="Gene3D" id="3.40.50.1100">
    <property type="match status" value="2"/>
</dbReference>
<organism evidence="14 15">
    <name type="scientific">Campylobacter californiensis</name>
    <dbReference type="NCBI Taxonomy" id="1032243"/>
    <lineage>
        <taxon>Bacteria</taxon>
        <taxon>Pseudomonadati</taxon>
        <taxon>Campylobacterota</taxon>
        <taxon>Epsilonproteobacteria</taxon>
        <taxon>Campylobacterales</taxon>
        <taxon>Campylobacteraceae</taxon>
        <taxon>Campylobacter</taxon>
    </lineage>
</organism>
<sequence>MKLHPTRAKKNEKSKKVGLKRALLNPSSEHGGLYAPVKLPKISDKKWRELSKLSYEKLALYIISLFKFNIDKNVFKKAVKRYKNFDKPASPVEFKKLGKNLYINELYHGPTRAFKDMALQPFGEILSSLAQEKNKNYLIMCATSGDTGPATLKTFANAKNIKVVCLYPANGTSEVQRLQMVCMKGDNLKTIGIKGDFDDAQRALKTLLASENFKAQLAKNKLSLSAANSVNFGRILFQIIYHAYAYARLLKNGKLARGESFDIIVPSGNFGNALGAYYAKKMGAKIGKIKIVSNANNILTELFNTGIYDLRGKKLLQTISPAMDILISSNIERLLFDKFGAVRTKELMDKLSKDKFYKLDKNELKALKAEFEADFCTDSKCESYIKEWMDKGVAIDPHTATCFKMADSSRINVITSTAHWVKFAPSMLKACQQSADSEKEGLNTLASKLNESAPSSIEELFDAKILHPDVIEQNEIEDKILEWIKNDNHTCQTKFY</sequence>